<organism evidence="1 2">
    <name type="scientific">Paraburkholderia ultramafica</name>
    <dbReference type="NCBI Taxonomy" id="1544867"/>
    <lineage>
        <taxon>Bacteria</taxon>
        <taxon>Pseudomonadati</taxon>
        <taxon>Pseudomonadota</taxon>
        <taxon>Betaproteobacteria</taxon>
        <taxon>Burkholderiales</taxon>
        <taxon>Burkholderiaceae</taxon>
        <taxon>Paraburkholderia</taxon>
    </lineage>
</organism>
<evidence type="ECO:0000313" key="1">
    <source>
        <dbReference type="EMBL" id="CAB3806899.1"/>
    </source>
</evidence>
<protein>
    <submittedName>
        <fullName evidence="1">Uncharacterized protein</fullName>
    </submittedName>
</protein>
<dbReference type="AlphaFoldDB" id="A0A6S7BNC8"/>
<proteinExistence type="predicted"/>
<name>A0A6S7BNC8_9BURK</name>
<evidence type="ECO:0000313" key="2">
    <source>
        <dbReference type="Proteomes" id="UP000494365"/>
    </source>
</evidence>
<gene>
    <name evidence="1" type="ORF">LMG28614_06494</name>
</gene>
<dbReference type="Proteomes" id="UP000494365">
    <property type="component" value="Unassembled WGS sequence"/>
</dbReference>
<keyword evidence="2" id="KW-1185">Reference proteome</keyword>
<accession>A0A6S7BNC8</accession>
<dbReference type="EMBL" id="CADIKK010000047">
    <property type="protein sequence ID" value="CAB3806899.1"/>
    <property type="molecule type" value="Genomic_DNA"/>
</dbReference>
<sequence length="78" mass="8947">MTWGKDPAVNIVVGPISKCVYCRRKSGLHVMEWFEVLLAKIAFPRSSCVQLANVHHVIENADGQRRSRFNKIRIKKLV</sequence>
<reference evidence="1 2" key="1">
    <citation type="submission" date="2020-04" db="EMBL/GenBank/DDBJ databases">
        <authorList>
            <person name="De Canck E."/>
        </authorList>
    </citation>
    <scope>NUCLEOTIDE SEQUENCE [LARGE SCALE GENOMIC DNA]</scope>
    <source>
        <strain evidence="1 2">LMG 28614</strain>
    </source>
</reference>